<name>A0A7W7Y3T4_9BACT</name>
<protein>
    <recommendedName>
        <fullName evidence="6 19">UDP-N-acetylenolpyruvoylglucosamine reductase</fullName>
        <ecNumber evidence="5 19">1.3.1.98</ecNumber>
    </recommendedName>
    <alternativeName>
        <fullName evidence="17 19">UDP-N-acetylmuramate dehydrogenase</fullName>
    </alternativeName>
</protein>
<keyword evidence="14 19" id="KW-0560">Oxidoreductase</keyword>
<organism evidence="21 22">
    <name type="scientific">Desulfurispira natronophila</name>
    <dbReference type="NCBI Taxonomy" id="682562"/>
    <lineage>
        <taxon>Bacteria</taxon>
        <taxon>Pseudomonadati</taxon>
        <taxon>Chrysiogenota</taxon>
        <taxon>Chrysiogenia</taxon>
        <taxon>Chrysiogenales</taxon>
        <taxon>Chrysiogenaceae</taxon>
        <taxon>Desulfurispira</taxon>
    </lineage>
</organism>
<sequence length="293" mass="32680">MKILHRVPSAHFSSLRAGGTVEQVYLPQTIEELVRLLRQQENLPLLGRGSNTLICQRQPAEAIICTRELDHIEETDGQIIAKSGVMLPRLATYCARRGYQGFAPLAGIPGTLGGALTMNAGCYGVNISDKLVWIELLEQGAVVRRQPEQLDFAYRHSSITPGLHTVLRAAFRLESGDPQQELSLLRNSLHKKKSSQPSNLPSLGSVFRNPPSRSAWQLIQSCGMQGFTLGGMEISPRHANFIVNSNAPLSCADDYLLLARYTAQRVYNHYGIRLMPEFRYLNREGWNHADTLF</sequence>
<keyword evidence="13 19" id="KW-0573">Peptidoglycan synthesis</keyword>
<evidence type="ECO:0000256" key="14">
    <source>
        <dbReference type="ARBA" id="ARBA00023002"/>
    </source>
</evidence>
<evidence type="ECO:0000256" key="19">
    <source>
        <dbReference type="HAMAP-Rule" id="MF_00037"/>
    </source>
</evidence>
<dbReference type="Gene3D" id="3.30.465.10">
    <property type="match status" value="1"/>
</dbReference>
<evidence type="ECO:0000256" key="7">
    <source>
        <dbReference type="ARBA" id="ARBA00022490"/>
    </source>
</evidence>
<keyword evidence="9 19" id="KW-0285">Flavoprotein</keyword>
<dbReference type="Gene3D" id="3.30.43.10">
    <property type="entry name" value="Uridine Diphospho-n-acetylenolpyruvylglucosamine Reductase, domain 2"/>
    <property type="match status" value="1"/>
</dbReference>
<evidence type="ECO:0000259" key="20">
    <source>
        <dbReference type="PROSITE" id="PS51387"/>
    </source>
</evidence>
<evidence type="ECO:0000256" key="6">
    <source>
        <dbReference type="ARBA" id="ARBA00015188"/>
    </source>
</evidence>
<comment type="pathway">
    <text evidence="4 19">Cell wall biogenesis; peptidoglycan biosynthesis.</text>
</comment>
<feature type="active site" evidence="19">
    <location>
        <position position="155"/>
    </location>
</feature>
<keyword evidence="12 19" id="KW-0133">Cell shape</keyword>
<keyword evidence="16 19" id="KW-0961">Cell wall biogenesis/degradation</keyword>
<dbReference type="EC" id="1.3.1.98" evidence="5 19"/>
<comment type="subcellular location">
    <subcellularLocation>
        <location evidence="3 19">Cytoplasm</location>
    </subcellularLocation>
</comment>
<dbReference type="GO" id="GO:0071555">
    <property type="term" value="P:cell wall organization"/>
    <property type="evidence" value="ECO:0007669"/>
    <property type="project" value="UniProtKB-KW"/>
</dbReference>
<evidence type="ECO:0000256" key="5">
    <source>
        <dbReference type="ARBA" id="ARBA00012518"/>
    </source>
</evidence>
<comment type="catalytic activity">
    <reaction evidence="18 19">
        <text>UDP-N-acetyl-alpha-D-muramate + NADP(+) = UDP-N-acetyl-3-O-(1-carboxyvinyl)-alpha-D-glucosamine + NADPH + H(+)</text>
        <dbReference type="Rhea" id="RHEA:12248"/>
        <dbReference type="ChEBI" id="CHEBI:15378"/>
        <dbReference type="ChEBI" id="CHEBI:57783"/>
        <dbReference type="ChEBI" id="CHEBI:58349"/>
        <dbReference type="ChEBI" id="CHEBI:68483"/>
        <dbReference type="ChEBI" id="CHEBI:70757"/>
        <dbReference type="EC" id="1.3.1.98"/>
    </reaction>
</comment>
<dbReference type="InterPro" id="IPR036635">
    <property type="entry name" value="MurB_C_sf"/>
</dbReference>
<dbReference type="RefSeq" id="WP_183729747.1">
    <property type="nucleotide sequence ID" value="NZ_JACHID010000003.1"/>
</dbReference>
<evidence type="ECO:0000256" key="15">
    <source>
        <dbReference type="ARBA" id="ARBA00023306"/>
    </source>
</evidence>
<dbReference type="GO" id="GO:0051301">
    <property type="term" value="P:cell division"/>
    <property type="evidence" value="ECO:0007669"/>
    <property type="project" value="UniProtKB-KW"/>
</dbReference>
<dbReference type="GO" id="GO:0008762">
    <property type="term" value="F:UDP-N-acetylmuramate dehydrogenase activity"/>
    <property type="evidence" value="ECO:0007669"/>
    <property type="project" value="UniProtKB-UniRule"/>
</dbReference>
<dbReference type="InterPro" id="IPR016166">
    <property type="entry name" value="FAD-bd_PCMH"/>
</dbReference>
<dbReference type="PROSITE" id="PS51387">
    <property type="entry name" value="FAD_PCMH"/>
    <property type="match status" value="1"/>
</dbReference>
<keyword evidence="15 19" id="KW-0131">Cell cycle</keyword>
<dbReference type="InterPro" id="IPR011601">
    <property type="entry name" value="MurB_C"/>
</dbReference>
<keyword evidence="8 19" id="KW-0132">Cell division</keyword>
<evidence type="ECO:0000256" key="2">
    <source>
        <dbReference type="ARBA" id="ARBA00003921"/>
    </source>
</evidence>
<dbReference type="GO" id="GO:0005829">
    <property type="term" value="C:cytosol"/>
    <property type="evidence" value="ECO:0007669"/>
    <property type="project" value="TreeGrafter"/>
</dbReference>
<evidence type="ECO:0000256" key="1">
    <source>
        <dbReference type="ARBA" id="ARBA00001974"/>
    </source>
</evidence>
<comment type="cofactor">
    <cofactor evidence="1 19">
        <name>FAD</name>
        <dbReference type="ChEBI" id="CHEBI:57692"/>
    </cofactor>
</comment>
<dbReference type="NCBIfam" id="TIGR00179">
    <property type="entry name" value="murB"/>
    <property type="match status" value="1"/>
</dbReference>
<evidence type="ECO:0000256" key="8">
    <source>
        <dbReference type="ARBA" id="ARBA00022618"/>
    </source>
</evidence>
<dbReference type="Pfam" id="PF02873">
    <property type="entry name" value="MurB_C"/>
    <property type="match status" value="1"/>
</dbReference>
<dbReference type="AlphaFoldDB" id="A0A7W7Y3T4"/>
<dbReference type="PANTHER" id="PTHR21071">
    <property type="entry name" value="UDP-N-ACETYLENOLPYRUVOYLGLUCOSAMINE REDUCTASE"/>
    <property type="match status" value="1"/>
</dbReference>
<dbReference type="UniPathway" id="UPA00219"/>
<dbReference type="GO" id="GO:0009252">
    <property type="term" value="P:peptidoglycan biosynthetic process"/>
    <property type="evidence" value="ECO:0007669"/>
    <property type="project" value="UniProtKB-UniRule"/>
</dbReference>
<accession>A0A7W7Y3T4</accession>
<evidence type="ECO:0000256" key="17">
    <source>
        <dbReference type="ARBA" id="ARBA00031026"/>
    </source>
</evidence>
<evidence type="ECO:0000256" key="9">
    <source>
        <dbReference type="ARBA" id="ARBA00022630"/>
    </source>
</evidence>
<dbReference type="PANTHER" id="PTHR21071:SF4">
    <property type="entry name" value="UDP-N-ACETYLENOLPYRUVOYLGLUCOSAMINE REDUCTASE"/>
    <property type="match status" value="1"/>
</dbReference>
<dbReference type="HAMAP" id="MF_00037">
    <property type="entry name" value="MurB"/>
    <property type="match status" value="1"/>
</dbReference>
<evidence type="ECO:0000256" key="13">
    <source>
        <dbReference type="ARBA" id="ARBA00022984"/>
    </source>
</evidence>
<evidence type="ECO:0000256" key="12">
    <source>
        <dbReference type="ARBA" id="ARBA00022960"/>
    </source>
</evidence>
<dbReference type="Pfam" id="PF01565">
    <property type="entry name" value="FAD_binding_4"/>
    <property type="match status" value="1"/>
</dbReference>
<keyword evidence="10 19" id="KW-0274">FAD</keyword>
<dbReference type="InterPro" id="IPR016169">
    <property type="entry name" value="FAD-bd_PCMH_sub2"/>
</dbReference>
<evidence type="ECO:0000256" key="11">
    <source>
        <dbReference type="ARBA" id="ARBA00022857"/>
    </source>
</evidence>
<keyword evidence="22" id="KW-1185">Reference proteome</keyword>
<dbReference type="SUPFAM" id="SSF56194">
    <property type="entry name" value="Uridine diphospho-N-Acetylenolpyruvylglucosamine reductase, MurB, C-terminal domain"/>
    <property type="match status" value="1"/>
</dbReference>
<dbReference type="Gene3D" id="3.90.78.10">
    <property type="entry name" value="UDP-N-acetylenolpyruvoylglucosamine reductase, C-terminal domain"/>
    <property type="match status" value="1"/>
</dbReference>
<dbReference type="EMBL" id="JACHID010000003">
    <property type="protein sequence ID" value="MBB5021297.1"/>
    <property type="molecule type" value="Genomic_DNA"/>
</dbReference>
<dbReference type="SUPFAM" id="SSF56176">
    <property type="entry name" value="FAD-binding/transporter-associated domain-like"/>
    <property type="match status" value="1"/>
</dbReference>
<dbReference type="InterPro" id="IPR036318">
    <property type="entry name" value="FAD-bd_PCMH-like_sf"/>
</dbReference>
<feature type="active site" description="Proton donor" evidence="19">
    <location>
        <position position="205"/>
    </location>
</feature>
<dbReference type="Proteomes" id="UP000528322">
    <property type="component" value="Unassembled WGS sequence"/>
</dbReference>
<dbReference type="InterPro" id="IPR006094">
    <property type="entry name" value="Oxid_FAD_bind_N"/>
</dbReference>
<reference evidence="21 22" key="1">
    <citation type="submission" date="2020-08" db="EMBL/GenBank/DDBJ databases">
        <title>Genomic Encyclopedia of Type Strains, Phase IV (KMG-IV): sequencing the most valuable type-strain genomes for metagenomic binning, comparative biology and taxonomic classification.</title>
        <authorList>
            <person name="Goeker M."/>
        </authorList>
    </citation>
    <scope>NUCLEOTIDE SEQUENCE [LARGE SCALE GENOMIC DNA]</scope>
    <source>
        <strain evidence="21 22">DSM 22071</strain>
    </source>
</reference>
<dbReference type="InterPro" id="IPR016167">
    <property type="entry name" value="FAD-bd_PCMH_sub1"/>
</dbReference>
<evidence type="ECO:0000313" key="21">
    <source>
        <dbReference type="EMBL" id="MBB5021297.1"/>
    </source>
</evidence>
<evidence type="ECO:0000256" key="18">
    <source>
        <dbReference type="ARBA" id="ARBA00048914"/>
    </source>
</evidence>
<evidence type="ECO:0000256" key="16">
    <source>
        <dbReference type="ARBA" id="ARBA00023316"/>
    </source>
</evidence>
<evidence type="ECO:0000256" key="10">
    <source>
        <dbReference type="ARBA" id="ARBA00022827"/>
    </source>
</evidence>
<proteinExistence type="inferred from homology"/>
<evidence type="ECO:0000313" key="22">
    <source>
        <dbReference type="Proteomes" id="UP000528322"/>
    </source>
</evidence>
<dbReference type="InterPro" id="IPR003170">
    <property type="entry name" value="MurB"/>
</dbReference>
<dbReference type="GO" id="GO:0008360">
    <property type="term" value="P:regulation of cell shape"/>
    <property type="evidence" value="ECO:0007669"/>
    <property type="project" value="UniProtKB-KW"/>
</dbReference>
<comment type="function">
    <text evidence="2 19">Cell wall formation.</text>
</comment>
<comment type="caution">
    <text evidence="21">The sequence shown here is derived from an EMBL/GenBank/DDBJ whole genome shotgun (WGS) entry which is preliminary data.</text>
</comment>
<dbReference type="GO" id="GO:0071949">
    <property type="term" value="F:FAD binding"/>
    <property type="evidence" value="ECO:0007669"/>
    <property type="project" value="InterPro"/>
</dbReference>
<feature type="active site" evidence="19">
    <location>
        <position position="277"/>
    </location>
</feature>
<comment type="similarity">
    <text evidence="19">Belongs to the MurB family.</text>
</comment>
<evidence type="ECO:0000256" key="3">
    <source>
        <dbReference type="ARBA" id="ARBA00004496"/>
    </source>
</evidence>
<keyword evidence="11 19" id="KW-0521">NADP</keyword>
<evidence type="ECO:0000256" key="4">
    <source>
        <dbReference type="ARBA" id="ARBA00004752"/>
    </source>
</evidence>
<keyword evidence="7 19" id="KW-0963">Cytoplasm</keyword>
<feature type="domain" description="FAD-binding PCMH-type" evidence="20">
    <location>
        <begin position="17"/>
        <end position="176"/>
    </location>
</feature>
<gene>
    <name evidence="19" type="primary">murB</name>
    <name evidence="21" type="ORF">HNR37_000606</name>
</gene>